<evidence type="ECO:0000259" key="5">
    <source>
        <dbReference type="PROSITE" id="PS50850"/>
    </source>
</evidence>
<feature type="domain" description="Major facilitator superfamily (MFS) profile" evidence="5">
    <location>
        <begin position="24"/>
        <end position="411"/>
    </location>
</feature>
<evidence type="ECO:0000313" key="7">
    <source>
        <dbReference type="Proteomes" id="UP000655037"/>
    </source>
</evidence>
<dbReference type="InterPro" id="IPR011701">
    <property type="entry name" value="MFS"/>
</dbReference>
<feature type="transmembrane region" description="Helical" evidence="4">
    <location>
        <begin position="91"/>
        <end position="110"/>
    </location>
</feature>
<evidence type="ECO:0000256" key="1">
    <source>
        <dbReference type="ARBA" id="ARBA00022692"/>
    </source>
</evidence>
<feature type="transmembrane region" description="Helical" evidence="4">
    <location>
        <begin position="24"/>
        <end position="46"/>
    </location>
</feature>
<feature type="transmembrane region" description="Helical" evidence="4">
    <location>
        <begin position="116"/>
        <end position="138"/>
    </location>
</feature>
<evidence type="ECO:0000256" key="4">
    <source>
        <dbReference type="SAM" id="Phobius"/>
    </source>
</evidence>
<dbReference type="PROSITE" id="PS50850">
    <property type="entry name" value="MFS"/>
    <property type="match status" value="1"/>
</dbReference>
<feature type="transmembrane region" description="Helical" evidence="4">
    <location>
        <begin position="180"/>
        <end position="200"/>
    </location>
</feature>
<dbReference type="GO" id="GO:0022857">
    <property type="term" value="F:transmembrane transporter activity"/>
    <property type="evidence" value="ECO:0007669"/>
    <property type="project" value="InterPro"/>
</dbReference>
<organism evidence="6 7">
    <name type="scientific">Agrobacterium vitis</name>
    <name type="common">Rhizobium vitis</name>
    <dbReference type="NCBI Taxonomy" id="373"/>
    <lineage>
        <taxon>Bacteria</taxon>
        <taxon>Pseudomonadati</taxon>
        <taxon>Pseudomonadota</taxon>
        <taxon>Alphaproteobacteria</taxon>
        <taxon>Hyphomicrobiales</taxon>
        <taxon>Rhizobiaceae</taxon>
        <taxon>Rhizobium/Agrobacterium group</taxon>
        <taxon>Agrobacterium</taxon>
    </lineage>
</organism>
<gene>
    <name evidence="6" type="ORF">IEI95_021140</name>
</gene>
<keyword evidence="3 4" id="KW-0472">Membrane</keyword>
<dbReference type="PANTHER" id="PTHR11360">
    <property type="entry name" value="MONOCARBOXYLATE TRANSPORTER"/>
    <property type="match status" value="1"/>
</dbReference>
<dbReference type="InterPro" id="IPR050327">
    <property type="entry name" value="Proton-linked_MCT"/>
</dbReference>
<evidence type="ECO:0000256" key="3">
    <source>
        <dbReference type="ARBA" id="ARBA00023136"/>
    </source>
</evidence>
<dbReference type="Gene3D" id="1.20.1250.20">
    <property type="entry name" value="MFS general substrate transporter like domains"/>
    <property type="match status" value="1"/>
</dbReference>
<dbReference type="Proteomes" id="UP000655037">
    <property type="component" value="Unassembled WGS sequence"/>
</dbReference>
<keyword evidence="2 4" id="KW-1133">Transmembrane helix</keyword>
<dbReference type="Pfam" id="PF07690">
    <property type="entry name" value="MFS_1"/>
    <property type="match status" value="1"/>
</dbReference>
<feature type="transmembrane region" description="Helical" evidence="4">
    <location>
        <begin position="383"/>
        <end position="407"/>
    </location>
</feature>
<dbReference type="EMBL" id="JACXXJ020000005">
    <property type="protein sequence ID" value="MBF2716720.1"/>
    <property type="molecule type" value="Genomic_DNA"/>
</dbReference>
<feature type="transmembrane region" description="Helical" evidence="4">
    <location>
        <begin position="318"/>
        <end position="346"/>
    </location>
</feature>
<name>A0AAE2UWE5_AGRVI</name>
<evidence type="ECO:0000313" key="6">
    <source>
        <dbReference type="EMBL" id="MBF2716720.1"/>
    </source>
</evidence>
<proteinExistence type="predicted"/>
<feature type="transmembrane region" description="Helical" evidence="4">
    <location>
        <begin position="229"/>
        <end position="252"/>
    </location>
</feature>
<reference evidence="6" key="1">
    <citation type="submission" date="2020-11" db="EMBL/GenBank/DDBJ databases">
        <title>Agrobacterium vitis strain K377 genome.</title>
        <authorList>
            <person name="Xi H."/>
        </authorList>
    </citation>
    <scope>NUCLEOTIDE SEQUENCE</scope>
    <source>
        <strain evidence="6">K377</strain>
    </source>
</reference>
<dbReference type="InterPro" id="IPR020846">
    <property type="entry name" value="MFS_dom"/>
</dbReference>
<dbReference type="SUPFAM" id="SSF103473">
    <property type="entry name" value="MFS general substrate transporter"/>
    <property type="match status" value="1"/>
</dbReference>
<feature type="transmembrane region" description="Helical" evidence="4">
    <location>
        <begin position="150"/>
        <end position="168"/>
    </location>
</feature>
<protein>
    <submittedName>
        <fullName evidence="6">MFS transporter</fullName>
    </submittedName>
</protein>
<keyword evidence="1 4" id="KW-0812">Transmembrane</keyword>
<feature type="transmembrane region" description="Helical" evidence="4">
    <location>
        <begin position="61"/>
        <end position="79"/>
    </location>
</feature>
<sequence>MSALPADSPSPVPHNAASLARLRLLAVLSISQIVGWGTSFDLFGILGRTIAADIGISNETGFLGATVMLLIMGFAGPASGRLLERHGAAKVMAAGSVVFAFGLALLSQAQGMASYFAAWFTIGIAGTLALSVACYTAVVEREGSSAKSVIGLLMIFTGLSTAIFWPLLSWLNGLLGWRDTLLIAAACHLLVLVPLHRFALPPIKTRSQTAQAAADREPMPLTALQQKRAMIALAVISIGFSSVTFGVSSSLIEMLTQAGATPALALQLGSLRSVLGISARAADTIAGKRASPVTSGLVATGLIVIGFLALIFGHGSVWMLGLFIGAYGVGSGLSAISRTVLPLGFFSASRYAGISAKLALPGNISQALSPVVIAGLLDRGGLPLLLTFTLAVSALVLTALIFLAMLARQAKIIR</sequence>
<evidence type="ECO:0000256" key="2">
    <source>
        <dbReference type="ARBA" id="ARBA00022989"/>
    </source>
</evidence>
<dbReference type="AlphaFoldDB" id="A0AAE2UWE5"/>
<dbReference type="RefSeq" id="WP_194416954.1">
    <property type="nucleotide sequence ID" value="NZ_JACXXJ020000005.1"/>
</dbReference>
<comment type="caution">
    <text evidence="6">The sequence shown here is derived from an EMBL/GenBank/DDBJ whole genome shotgun (WGS) entry which is preliminary data.</text>
</comment>
<dbReference type="PANTHER" id="PTHR11360:SF290">
    <property type="entry name" value="MONOCARBOXYLATE MFS PERMEASE"/>
    <property type="match status" value="1"/>
</dbReference>
<dbReference type="InterPro" id="IPR036259">
    <property type="entry name" value="MFS_trans_sf"/>
</dbReference>
<accession>A0AAE2UWE5</accession>
<feature type="transmembrane region" description="Helical" evidence="4">
    <location>
        <begin position="294"/>
        <end position="312"/>
    </location>
</feature>